<dbReference type="RefSeq" id="WP_189944091.1">
    <property type="nucleotide sequence ID" value="NZ_BMSX01000041.1"/>
</dbReference>
<proteinExistence type="predicted"/>
<keyword evidence="2" id="KW-1185">Reference proteome</keyword>
<gene>
    <name evidence="1" type="ORF">GCM10010251_92870</name>
</gene>
<reference evidence="1" key="1">
    <citation type="journal article" date="2014" name="Int. J. Syst. Evol. Microbiol.">
        <title>Complete genome sequence of Corynebacterium casei LMG S-19264T (=DSM 44701T), isolated from a smear-ripened cheese.</title>
        <authorList>
            <consortium name="US DOE Joint Genome Institute (JGI-PGF)"/>
            <person name="Walter F."/>
            <person name="Albersmeier A."/>
            <person name="Kalinowski J."/>
            <person name="Ruckert C."/>
        </authorList>
    </citation>
    <scope>NUCLEOTIDE SEQUENCE</scope>
    <source>
        <strain evidence="1">JCM 4346</strain>
    </source>
</reference>
<name>A0A918FNS3_9ACTN</name>
<accession>A0A918FNS3</accession>
<protein>
    <submittedName>
        <fullName evidence="1">Uncharacterized protein</fullName>
    </submittedName>
</protein>
<reference evidence="1" key="2">
    <citation type="submission" date="2020-09" db="EMBL/GenBank/DDBJ databases">
        <authorList>
            <person name="Sun Q."/>
            <person name="Ohkuma M."/>
        </authorList>
    </citation>
    <scope>NUCLEOTIDE SEQUENCE</scope>
    <source>
        <strain evidence="1">JCM 4346</strain>
    </source>
</reference>
<dbReference type="AlphaFoldDB" id="A0A918FNS3"/>
<organism evidence="1 2">
    <name type="scientific">Streptomyces aurantiogriseus</name>
    <dbReference type="NCBI Taxonomy" id="66870"/>
    <lineage>
        <taxon>Bacteria</taxon>
        <taxon>Bacillati</taxon>
        <taxon>Actinomycetota</taxon>
        <taxon>Actinomycetes</taxon>
        <taxon>Kitasatosporales</taxon>
        <taxon>Streptomycetaceae</taxon>
        <taxon>Streptomyces</taxon>
    </lineage>
</organism>
<evidence type="ECO:0000313" key="1">
    <source>
        <dbReference type="EMBL" id="GGR61455.1"/>
    </source>
</evidence>
<evidence type="ECO:0000313" key="2">
    <source>
        <dbReference type="Proteomes" id="UP000658320"/>
    </source>
</evidence>
<dbReference type="EMBL" id="BMSX01000041">
    <property type="protein sequence ID" value="GGR61455.1"/>
    <property type="molecule type" value="Genomic_DNA"/>
</dbReference>
<comment type="caution">
    <text evidence="1">The sequence shown here is derived from an EMBL/GenBank/DDBJ whole genome shotgun (WGS) entry which is preliminary data.</text>
</comment>
<dbReference type="Proteomes" id="UP000658320">
    <property type="component" value="Unassembled WGS sequence"/>
</dbReference>
<sequence>MAEPKPWRLWIDGGEYTDDCDHIDISMPRLVYDVPHDDGRGQRRVLGPAGFWIALTGPSVRLRALVDGGKQVHSLKVAFGAETIPVPVQFHEEWVERSGVRKMFGCLAVDGDSLPKWVTESDVHAGERGEEGGQ</sequence>